<organism evidence="1 2">
    <name type="scientific">Podospora fimiseda</name>
    <dbReference type="NCBI Taxonomy" id="252190"/>
    <lineage>
        <taxon>Eukaryota</taxon>
        <taxon>Fungi</taxon>
        <taxon>Dikarya</taxon>
        <taxon>Ascomycota</taxon>
        <taxon>Pezizomycotina</taxon>
        <taxon>Sordariomycetes</taxon>
        <taxon>Sordariomycetidae</taxon>
        <taxon>Sordariales</taxon>
        <taxon>Podosporaceae</taxon>
        <taxon>Podospora</taxon>
    </lineage>
</organism>
<proteinExistence type="predicted"/>
<feature type="non-terminal residue" evidence="1">
    <location>
        <position position="1"/>
    </location>
</feature>
<dbReference type="AlphaFoldDB" id="A0AAN7BF61"/>
<reference evidence="1" key="1">
    <citation type="journal article" date="2023" name="Mol. Phylogenet. Evol.">
        <title>Genome-scale phylogeny and comparative genomics of the fungal order Sordariales.</title>
        <authorList>
            <person name="Hensen N."/>
            <person name="Bonometti L."/>
            <person name="Westerberg I."/>
            <person name="Brannstrom I.O."/>
            <person name="Guillou S."/>
            <person name="Cros-Aarteil S."/>
            <person name="Calhoun S."/>
            <person name="Haridas S."/>
            <person name="Kuo A."/>
            <person name="Mondo S."/>
            <person name="Pangilinan J."/>
            <person name="Riley R."/>
            <person name="LaButti K."/>
            <person name="Andreopoulos B."/>
            <person name="Lipzen A."/>
            <person name="Chen C."/>
            <person name="Yan M."/>
            <person name="Daum C."/>
            <person name="Ng V."/>
            <person name="Clum A."/>
            <person name="Steindorff A."/>
            <person name="Ohm R.A."/>
            <person name="Martin F."/>
            <person name="Silar P."/>
            <person name="Natvig D.O."/>
            <person name="Lalanne C."/>
            <person name="Gautier V."/>
            <person name="Ament-Velasquez S.L."/>
            <person name="Kruys A."/>
            <person name="Hutchinson M.I."/>
            <person name="Powell A.J."/>
            <person name="Barry K."/>
            <person name="Miller A.N."/>
            <person name="Grigoriev I.V."/>
            <person name="Debuchy R."/>
            <person name="Gladieux P."/>
            <person name="Hiltunen Thoren M."/>
            <person name="Johannesson H."/>
        </authorList>
    </citation>
    <scope>NUCLEOTIDE SEQUENCE</scope>
    <source>
        <strain evidence="1">CBS 990.96</strain>
    </source>
</reference>
<keyword evidence="2" id="KW-1185">Reference proteome</keyword>
<evidence type="ECO:0000313" key="2">
    <source>
        <dbReference type="Proteomes" id="UP001301958"/>
    </source>
</evidence>
<dbReference type="Proteomes" id="UP001301958">
    <property type="component" value="Unassembled WGS sequence"/>
</dbReference>
<name>A0AAN7BF61_9PEZI</name>
<evidence type="ECO:0000313" key="1">
    <source>
        <dbReference type="EMBL" id="KAK4221182.1"/>
    </source>
</evidence>
<dbReference type="EMBL" id="MU865576">
    <property type="protein sequence ID" value="KAK4221182.1"/>
    <property type="molecule type" value="Genomic_DNA"/>
</dbReference>
<comment type="caution">
    <text evidence="1">The sequence shown here is derived from an EMBL/GenBank/DDBJ whole genome shotgun (WGS) entry which is preliminary data.</text>
</comment>
<reference evidence="1" key="2">
    <citation type="submission" date="2023-05" db="EMBL/GenBank/DDBJ databases">
        <authorList>
            <consortium name="Lawrence Berkeley National Laboratory"/>
            <person name="Steindorff A."/>
            <person name="Hensen N."/>
            <person name="Bonometti L."/>
            <person name="Westerberg I."/>
            <person name="Brannstrom I.O."/>
            <person name="Guillou S."/>
            <person name="Cros-Aarteil S."/>
            <person name="Calhoun S."/>
            <person name="Haridas S."/>
            <person name="Kuo A."/>
            <person name="Mondo S."/>
            <person name="Pangilinan J."/>
            <person name="Riley R."/>
            <person name="Labutti K."/>
            <person name="Andreopoulos B."/>
            <person name="Lipzen A."/>
            <person name="Chen C."/>
            <person name="Yanf M."/>
            <person name="Daum C."/>
            <person name="Ng V."/>
            <person name="Clum A."/>
            <person name="Ohm R."/>
            <person name="Martin F."/>
            <person name="Silar P."/>
            <person name="Natvig D."/>
            <person name="Lalanne C."/>
            <person name="Gautier V."/>
            <person name="Ament-Velasquez S.L."/>
            <person name="Kruys A."/>
            <person name="Hutchinson M.I."/>
            <person name="Powell A.J."/>
            <person name="Barry K."/>
            <person name="Miller A.N."/>
            <person name="Grigoriev I.V."/>
            <person name="Debuchy R."/>
            <person name="Gladieux P."/>
            <person name="Thoren M.H."/>
            <person name="Johannesson H."/>
        </authorList>
    </citation>
    <scope>NUCLEOTIDE SEQUENCE</scope>
    <source>
        <strain evidence="1">CBS 990.96</strain>
    </source>
</reference>
<protein>
    <submittedName>
        <fullName evidence="1">Uncharacterized protein</fullName>
    </submittedName>
</protein>
<gene>
    <name evidence="1" type="ORF">QBC38DRAFT_523144</name>
</gene>
<sequence length="443" mass="51834">RHLATSYQTSKWCQSCQKLRGKKETWGDPVYLPPRWNDSEGRRASRWRLLKMLERDLIKTYHLCHYCNILHRCLLPGFNSITQPLQPMVSCRWAENIGPNYFNLARITFYSAHQAMESARNKDDPLPTKTSWRLFNQKSLIPSPTTVSCKPLPALTYNSPWSDHPLSKSDPTAYLGIKVKVSMEAAAVPNTSSTNSLFIHTTQHVFIPSEMLFTPKDKNQNPPRNCFKRKWLGFQVCRHQASYHPRSALLRIDNATRTAEDNLGLEFFENEKKWARTGSNKKRYTNGDECFSCQTRWKTTRIVHGEKGIEGIMDVWQNLGNCMEDERAEGCDRYETGARGRWAMSWYTALGLDDLEMFERTPDGTATKMDIVRGDFLRKEFRRYINWDRFHQRHDGFVTVDVYWEQCQLEAKQPPWEKELSKFFWWCENKEGTSALEELEKGL</sequence>
<accession>A0AAN7BF61</accession>